<dbReference type="InterPro" id="IPR032675">
    <property type="entry name" value="LRR_dom_sf"/>
</dbReference>
<accession>A0ABQ9A425</accession>
<keyword evidence="8" id="KW-0732">Signal</keyword>
<evidence type="ECO:0000313" key="10">
    <source>
        <dbReference type="EMBL" id="KAJ6322514.1"/>
    </source>
</evidence>
<protein>
    <recommendedName>
        <fullName evidence="9">Protein kinase domain-containing protein</fullName>
    </recommendedName>
</protein>
<keyword evidence="6 7" id="KW-0472">Membrane</keyword>
<reference evidence="10" key="1">
    <citation type="submission" date="2022-10" db="EMBL/GenBank/DDBJ databases">
        <authorList>
            <person name="Hyden B.L."/>
            <person name="Feng K."/>
            <person name="Yates T."/>
            <person name="Jawdy S."/>
            <person name="Smart L.B."/>
            <person name="Muchero W."/>
        </authorList>
    </citation>
    <scope>NUCLEOTIDE SEQUENCE</scope>
    <source>
        <tissue evidence="10">Shoot tip</tissue>
    </source>
</reference>
<dbReference type="SUPFAM" id="SSF56112">
    <property type="entry name" value="Protein kinase-like (PK-like)"/>
    <property type="match status" value="1"/>
</dbReference>
<dbReference type="PANTHER" id="PTHR48006">
    <property type="entry name" value="LEUCINE-RICH REPEAT-CONTAINING PROTEIN DDB_G0281931-RELATED"/>
    <property type="match status" value="1"/>
</dbReference>
<reference evidence="10" key="2">
    <citation type="journal article" date="2023" name="Int. J. Mol. Sci.">
        <title>De Novo Assembly and Annotation of 11 Diverse Shrub Willow (Salix) Genomes Reveals Novel Gene Organization in Sex-Linked Regions.</title>
        <authorList>
            <person name="Hyden B."/>
            <person name="Feng K."/>
            <person name="Yates T.B."/>
            <person name="Jawdy S."/>
            <person name="Cereghino C."/>
            <person name="Smart L.B."/>
            <person name="Muchero W."/>
        </authorList>
    </citation>
    <scope>NUCLEOTIDE SEQUENCE</scope>
    <source>
        <tissue evidence="10">Shoot tip</tissue>
    </source>
</reference>
<dbReference type="InterPro" id="IPR011009">
    <property type="entry name" value="Kinase-like_dom_sf"/>
</dbReference>
<keyword evidence="4" id="KW-0677">Repeat</keyword>
<evidence type="ECO:0000256" key="3">
    <source>
        <dbReference type="ARBA" id="ARBA00022692"/>
    </source>
</evidence>
<evidence type="ECO:0000256" key="4">
    <source>
        <dbReference type="ARBA" id="ARBA00022737"/>
    </source>
</evidence>
<dbReference type="CDD" id="cd14066">
    <property type="entry name" value="STKc_IRAK"/>
    <property type="match status" value="1"/>
</dbReference>
<dbReference type="InterPro" id="IPR001611">
    <property type="entry name" value="Leu-rich_rpt"/>
</dbReference>
<dbReference type="SUPFAM" id="SSF52058">
    <property type="entry name" value="L domain-like"/>
    <property type="match status" value="1"/>
</dbReference>
<evidence type="ECO:0000256" key="7">
    <source>
        <dbReference type="SAM" id="Phobius"/>
    </source>
</evidence>
<dbReference type="Pfam" id="PF07714">
    <property type="entry name" value="PK_Tyr_Ser-Thr"/>
    <property type="match status" value="1"/>
</dbReference>
<evidence type="ECO:0000256" key="5">
    <source>
        <dbReference type="ARBA" id="ARBA00022989"/>
    </source>
</evidence>
<evidence type="ECO:0000256" key="2">
    <source>
        <dbReference type="ARBA" id="ARBA00022614"/>
    </source>
</evidence>
<evidence type="ECO:0000256" key="1">
    <source>
        <dbReference type="ARBA" id="ARBA00004479"/>
    </source>
</evidence>
<dbReference type="Pfam" id="PF00560">
    <property type="entry name" value="LRR_1"/>
    <property type="match status" value="2"/>
</dbReference>
<keyword evidence="11" id="KW-1185">Reference proteome</keyword>
<dbReference type="InterPro" id="IPR000719">
    <property type="entry name" value="Prot_kinase_dom"/>
</dbReference>
<dbReference type="Gene3D" id="3.80.10.10">
    <property type="entry name" value="Ribonuclease Inhibitor"/>
    <property type="match status" value="1"/>
</dbReference>
<comment type="caution">
    <text evidence="10">The sequence shown here is derived from an EMBL/GenBank/DDBJ whole genome shotgun (WGS) entry which is preliminary data.</text>
</comment>
<evidence type="ECO:0000259" key="9">
    <source>
        <dbReference type="PROSITE" id="PS50011"/>
    </source>
</evidence>
<organism evidence="10 11">
    <name type="scientific">Salix suchowensis</name>
    <dbReference type="NCBI Taxonomy" id="1278906"/>
    <lineage>
        <taxon>Eukaryota</taxon>
        <taxon>Viridiplantae</taxon>
        <taxon>Streptophyta</taxon>
        <taxon>Embryophyta</taxon>
        <taxon>Tracheophyta</taxon>
        <taxon>Spermatophyta</taxon>
        <taxon>Magnoliopsida</taxon>
        <taxon>eudicotyledons</taxon>
        <taxon>Gunneridae</taxon>
        <taxon>Pentapetalae</taxon>
        <taxon>rosids</taxon>
        <taxon>fabids</taxon>
        <taxon>Malpighiales</taxon>
        <taxon>Salicaceae</taxon>
        <taxon>Saliceae</taxon>
        <taxon>Salix</taxon>
    </lineage>
</organism>
<sequence length="623" mass="69612">MASIEKNPMVVAHIFVWMVLVLLSSRIPVSDGTATDIECLKSIRESLVDPNNYLNNTWDFSNKSEGFLCRFMGVECWHPDENRVLNIRLTDLGLKGQFPIGIQKCTSLTGLDLSHNKLSGSIPENISKILPYVVTFDLSFNNFSGGIPRDLANCSFLNELKLDNNRLTGNIPLKLGLLDRIKTFTVTNNLLSGPIPTFTHNDIPAESFANNLDLCGKQLKPCPGVQRKSHVGVIAAAAAGGITFTSIIVGIFLYYMSQGVAKRKADDPEGNRWAKSIRGTKDIKVSMFEKSVSKMRLSDLMKATNDFSNNNIIGAGRTGPMYKAVFSEGRFLMVKRLQDSQHLEKEFVSEMNTLGNVKHRNLVPLLGFCVAKKERFLVYKFMENGTLYDKLHPVEPEIRNMDWPLRLKIAIGAARGLAWLHHNCNPRIIHRNISSKCILLDDDFEPKLSDFGLARLMNPIDTHLSTFVNGEFGDLGYVAPEYHRTLVATPKGDVYSFGIVLLELITGEKPTHVANAPETFRGSLAEWIRQLSDDLLLHTAVDKTLPGNGFDHELNQFLKVACKCVVENAKERPTMFEVHQLLGAIGERYHFTTEDDIILPSFTGDTAFPDELIVANEVTREVD</sequence>
<name>A0ABQ9A425_9ROSI</name>
<dbReference type="EMBL" id="JAPFFI010000023">
    <property type="protein sequence ID" value="KAJ6322514.1"/>
    <property type="molecule type" value="Genomic_DNA"/>
</dbReference>
<evidence type="ECO:0000256" key="6">
    <source>
        <dbReference type="ARBA" id="ARBA00023136"/>
    </source>
</evidence>
<dbReference type="PROSITE" id="PS50011">
    <property type="entry name" value="PROTEIN_KINASE_DOM"/>
    <property type="match status" value="1"/>
</dbReference>
<dbReference type="Gene3D" id="3.30.200.20">
    <property type="entry name" value="Phosphorylase Kinase, domain 1"/>
    <property type="match status" value="1"/>
</dbReference>
<evidence type="ECO:0000256" key="8">
    <source>
        <dbReference type="SAM" id="SignalP"/>
    </source>
</evidence>
<gene>
    <name evidence="10" type="ORF">OIU77_012370</name>
</gene>
<feature type="signal peptide" evidence="8">
    <location>
        <begin position="1"/>
        <end position="32"/>
    </location>
</feature>
<feature type="domain" description="Protein kinase" evidence="9">
    <location>
        <begin position="307"/>
        <end position="582"/>
    </location>
</feature>
<dbReference type="InterPro" id="IPR001245">
    <property type="entry name" value="Ser-Thr/Tyr_kinase_cat_dom"/>
</dbReference>
<feature type="transmembrane region" description="Helical" evidence="7">
    <location>
        <begin position="231"/>
        <end position="255"/>
    </location>
</feature>
<dbReference type="Gene3D" id="1.10.510.10">
    <property type="entry name" value="Transferase(Phosphotransferase) domain 1"/>
    <property type="match status" value="1"/>
</dbReference>
<dbReference type="InterPro" id="IPR051824">
    <property type="entry name" value="LRR_Rcpt-Like_S/T_Kinase"/>
</dbReference>
<keyword evidence="5 7" id="KW-1133">Transmembrane helix</keyword>
<evidence type="ECO:0000313" key="11">
    <source>
        <dbReference type="Proteomes" id="UP001141253"/>
    </source>
</evidence>
<keyword evidence="3 7" id="KW-0812">Transmembrane</keyword>
<comment type="subcellular location">
    <subcellularLocation>
        <location evidence="1">Membrane</location>
        <topology evidence="1">Single-pass type I membrane protein</topology>
    </subcellularLocation>
</comment>
<dbReference type="PANTHER" id="PTHR48006:SF88">
    <property type="entry name" value="LRR RECEPTOR-LIKE KINASE FAMILY PROTEIN"/>
    <property type="match status" value="1"/>
</dbReference>
<proteinExistence type="predicted"/>
<feature type="chain" id="PRO_5046300824" description="Protein kinase domain-containing protein" evidence="8">
    <location>
        <begin position="33"/>
        <end position="623"/>
    </location>
</feature>
<keyword evidence="2" id="KW-0433">Leucine-rich repeat</keyword>
<dbReference type="Proteomes" id="UP001141253">
    <property type="component" value="Chromosome 8"/>
</dbReference>